<dbReference type="AlphaFoldDB" id="A0A5K3ENM1"/>
<name>A0A5K3ENM1_MESCO</name>
<sequence>MYLIFLQGQAQSVTVADLRNEFVVLEALESQLLATQNFLKPQNILDMYAFLRNSKSFGLLTLYKANSSTNKP</sequence>
<dbReference type="WBParaSite" id="MCU_001857-RB">
    <property type="protein sequence ID" value="MCU_001857-RB"/>
    <property type="gene ID" value="MCU_001857"/>
</dbReference>
<evidence type="ECO:0000313" key="1">
    <source>
        <dbReference type="WBParaSite" id="MCU_001857-RB"/>
    </source>
</evidence>
<proteinExistence type="predicted"/>
<reference evidence="1" key="1">
    <citation type="submission" date="2019-11" db="UniProtKB">
        <authorList>
            <consortium name="WormBaseParasite"/>
        </authorList>
    </citation>
    <scope>IDENTIFICATION</scope>
</reference>
<organism evidence="1">
    <name type="scientific">Mesocestoides corti</name>
    <name type="common">Flatworm</name>
    <dbReference type="NCBI Taxonomy" id="53468"/>
    <lineage>
        <taxon>Eukaryota</taxon>
        <taxon>Metazoa</taxon>
        <taxon>Spiralia</taxon>
        <taxon>Lophotrochozoa</taxon>
        <taxon>Platyhelminthes</taxon>
        <taxon>Cestoda</taxon>
        <taxon>Eucestoda</taxon>
        <taxon>Cyclophyllidea</taxon>
        <taxon>Mesocestoididae</taxon>
        <taxon>Mesocestoides</taxon>
    </lineage>
</organism>
<protein>
    <submittedName>
        <fullName evidence="1">Ovule protein</fullName>
    </submittedName>
</protein>
<accession>A0A5K3ENM1</accession>